<dbReference type="InterPro" id="IPR011989">
    <property type="entry name" value="ARM-like"/>
</dbReference>
<dbReference type="InterPro" id="IPR058669">
    <property type="entry name" value="TPR_IPO7/11-like"/>
</dbReference>
<dbReference type="InterPro" id="IPR016024">
    <property type="entry name" value="ARM-type_fold"/>
</dbReference>
<dbReference type="Proteomes" id="UP001642520">
    <property type="component" value="Unassembled WGS sequence"/>
</dbReference>
<dbReference type="SMART" id="SM00913">
    <property type="entry name" value="IBN_N"/>
    <property type="match status" value="1"/>
</dbReference>
<evidence type="ECO:0000256" key="4">
    <source>
        <dbReference type="ARBA" id="ARBA00022927"/>
    </source>
</evidence>
<evidence type="ECO:0000256" key="1">
    <source>
        <dbReference type="ARBA" id="ARBA00004123"/>
    </source>
</evidence>
<dbReference type="PANTHER" id="PTHR10997:SF9">
    <property type="entry name" value="IMPORTIN-9"/>
    <property type="match status" value="1"/>
</dbReference>
<evidence type="ECO:0000259" key="7">
    <source>
        <dbReference type="PROSITE" id="PS50166"/>
    </source>
</evidence>
<dbReference type="PROSITE" id="PS50166">
    <property type="entry name" value="IMPORTIN_B_NT"/>
    <property type="match status" value="1"/>
</dbReference>
<dbReference type="Pfam" id="PF03810">
    <property type="entry name" value="IBN_N"/>
    <property type="match status" value="1"/>
</dbReference>
<dbReference type="Gene3D" id="1.25.10.10">
    <property type="entry name" value="Leucine-rich Repeat Variant"/>
    <property type="match status" value="1"/>
</dbReference>
<name>A0ABP1N8G4_XYLVO</name>
<feature type="region of interest" description="Disordered" evidence="6">
    <location>
        <begin position="942"/>
        <end position="980"/>
    </location>
</feature>
<dbReference type="InterPro" id="IPR001494">
    <property type="entry name" value="Importin-beta_N"/>
</dbReference>
<keyword evidence="5" id="KW-0539">Nucleus</keyword>
<protein>
    <recommendedName>
        <fullName evidence="7">Importin N-terminal domain-containing protein</fullName>
    </recommendedName>
</protein>
<evidence type="ECO:0000256" key="3">
    <source>
        <dbReference type="ARBA" id="ARBA00022448"/>
    </source>
</evidence>
<feature type="compositionally biased region" description="Acidic residues" evidence="6">
    <location>
        <begin position="950"/>
        <end position="963"/>
    </location>
</feature>
<organism evidence="8 9">
    <name type="scientific">Xylocopa violacea</name>
    <name type="common">Violet carpenter bee</name>
    <name type="synonym">Apis violacea</name>
    <dbReference type="NCBI Taxonomy" id="135666"/>
    <lineage>
        <taxon>Eukaryota</taxon>
        <taxon>Metazoa</taxon>
        <taxon>Ecdysozoa</taxon>
        <taxon>Arthropoda</taxon>
        <taxon>Hexapoda</taxon>
        <taxon>Insecta</taxon>
        <taxon>Pterygota</taxon>
        <taxon>Neoptera</taxon>
        <taxon>Endopterygota</taxon>
        <taxon>Hymenoptera</taxon>
        <taxon>Apocrita</taxon>
        <taxon>Aculeata</taxon>
        <taxon>Apoidea</taxon>
        <taxon>Anthophila</taxon>
        <taxon>Apidae</taxon>
        <taxon>Xylocopa</taxon>
        <taxon>Xylocopa</taxon>
    </lineage>
</organism>
<dbReference type="PANTHER" id="PTHR10997">
    <property type="entry name" value="IMPORTIN-7, 8, 11"/>
    <property type="match status" value="1"/>
</dbReference>
<keyword evidence="3" id="KW-0813">Transport</keyword>
<sequence length="1059" mass="118207">MSAMALDVQGSLREALYETLTGILSPHRETRQAAEQRIQALEVTEEFGIHLTEFVVDPNGHLPIRQLASVLLKQYVEVHWSSVAEKFRPPEIKYATKEKIKELLPLGLRESISKVRAAVAYAISAIAHWDWPENWPGLFDILVSCLSGESEYAVHGAMRVLTEFTSDLTDNQLPNVGPVILQEMYRIFQSENQYSIRTRGRAVEIFTTITTLVAVTGVYQKGFTEQYLQPVIPMFCEKFVQCLRVPNGTTSDSGLKTDIIKAINCLVTRLPKYVSNFIPEMLPPVWETLTQSAKLYQEGSVNGEGGDTNEKEVDSDGEIINFNNLIIAIFEFIHSIVDRKRFSNLLDNLLQELMYYLIIFMQITDDQIVLWTTSPNQFVEEDDVFAYNVRISAQELLTALVNYSEEKAVSALCEVVTRHIEATNRLQAANTGSENNETWWKLRESSILALSKVKDAVVEKQQAGMLRFDIIRFLDTVVLATLKDSGAPPLLLGRCLCIGGKYAEIMPPEMSSRFLEATVNGLQENQLSCIRISAVKAIYWFCKASTAENDSTLGNIIRSHLPNVFQGLFNLANQPSTEILILVMETLQVLVSLDKAFTASVENKVCPLTIAVFLKFYSDPVILDLCQDIFKSLTLNPDCIGPLQSRLIPTLTSMMAVTPMNKSKDERCRDVALDVLQVLVQYSPKPLSSGLVETAFPAACHCILNSEDNETLQSGGELIRTYLAVAARQVTVHRDNDGQTGLQYILQIVAQLLNPQSSEFTATFVGRLVTTLIRKAGNTLGENLDLLLKAVLSKMQRAETLTVVQSLLMIYAHLINTEFDAVLNFLSTVPGPTGQSALAFVLSEWVSRQHLFFGRYDRKVATVALCKILEYGVTHGDSRLNEITVKGDEIFSGNEEGVRTRSKAESQPYQWTTIPVLVKIFKLIINELSNDIEAVTANQETDKRSIFDAQESDENDDDDDDDGGGGGGGGEEGDGENAYLDPGYETMLMLEEAGNEVAEGEEDPELLQDSIYHLNLSQYLRDFLLNFSSHHCFPAYIQHLNIPERKVLTSLNINASFIQ</sequence>
<accession>A0ABP1N8G4</accession>
<evidence type="ECO:0000256" key="2">
    <source>
        <dbReference type="ARBA" id="ARBA00007991"/>
    </source>
</evidence>
<feature type="domain" description="Importin N-terminal" evidence="7">
    <location>
        <begin position="34"/>
        <end position="104"/>
    </location>
</feature>
<evidence type="ECO:0000313" key="9">
    <source>
        <dbReference type="Proteomes" id="UP001642520"/>
    </source>
</evidence>
<comment type="caution">
    <text evidence="8">The sequence shown here is derived from an EMBL/GenBank/DDBJ whole genome shotgun (WGS) entry which is preliminary data.</text>
</comment>
<evidence type="ECO:0000313" key="8">
    <source>
        <dbReference type="EMBL" id="CAL7937273.1"/>
    </source>
</evidence>
<comment type="subcellular location">
    <subcellularLocation>
        <location evidence="1">Nucleus</location>
    </subcellularLocation>
</comment>
<dbReference type="Pfam" id="PF25758">
    <property type="entry name" value="TPR_IPO11"/>
    <property type="match status" value="1"/>
</dbReference>
<keyword evidence="9" id="KW-1185">Reference proteome</keyword>
<dbReference type="Pfam" id="PF25018">
    <property type="entry name" value="HEAT_IPO9_c"/>
    <property type="match status" value="1"/>
</dbReference>
<dbReference type="EMBL" id="CAXAJV020001287">
    <property type="protein sequence ID" value="CAL7937273.1"/>
    <property type="molecule type" value="Genomic_DNA"/>
</dbReference>
<evidence type="ECO:0000256" key="6">
    <source>
        <dbReference type="SAM" id="MobiDB-lite"/>
    </source>
</evidence>
<dbReference type="InterPro" id="IPR056840">
    <property type="entry name" value="HEAT_IPO9_central"/>
</dbReference>
<evidence type="ECO:0000256" key="5">
    <source>
        <dbReference type="ARBA" id="ARBA00023242"/>
    </source>
</evidence>
<gene>
    <name evidence="8" type="ORF">XYLVIOL_LOCUS2611</name>
</gene>
<keyword evidence="4" id="KW-0653">Protein transport</keyword>
<proteinExistence type="inferred from homology"/>
<comment type="similarity">
    <text evidence="2">Belongs to the importin beta family.</text>
</comment>
<reference evidence="8 9" key="1">
    <citation type="submission" date="2024-08" db="EMBL/GenBank/DDBJ databases">
        <authorList>
            <person name="Will J Nash"/>
            <person name="Angela Man"/>
            <person name="Seanna McTaggart"/>
            <person name="Kendall Baker"/>
            <person name="Tom Barker"/>
            <person name="Leah Catchpole"/>
            <person name="Alex Durrant"/>
            <person name="Karim Gharbi"/>
            <person name="Naomi Irish"/>
            <person name="Gemy Kaithakottil"/>
            <person name="Debby Ku"/>
            <person name="Aaliyah Providence"/>
            <person name="Felix Shaw"/>
            <person name="David Swarbreck"/>
            <person name="Chris Watkins"/>
            <person name="Ann M. McCartney"/>
            <person name="Giulio Formenti"/>
            <person name="Alice Mouton"/>
            <person name="Noel Vella"/>
            <person name="Bjorn M von Reumont"/>
            <person name="Adriana Vella"/>
            <person name="Wilfried Haerty"/>
        </authorList>
    </citation>
    <scope>NUCLEOTIDE SEQUENCE [LARGE SCALE GENOMIC DNA]</scope>
</reference>
<dbReference type="SUPFAM" id="SSF48371">
    <property type="entry name" value="ARM repeat"/>
    <property type="match status" value="1"/>
</dbReference>